<name>A0A4C1SJ90_EUMVA</name>
<reference evidence="1 2" key="1">
    <citation type="journal article" date="2019" name="Commun. Biol.">
        <title>The bagworm genome reveals a unique fibroin gene that provides high tensile strength.</title>
        <authorList>
            <person name="Kono N."/>
            <person name="Nakamura H."/>
            <person name="Ohtoshi R."/>
            <person name="Tomita M."/>
            <person name="Numata K."/>
            <person name="Arakawa K."/>
        </authorList>
    </citation>
    <scope>NUCLEOTIDE SEQUENCE [LARGE SCALE GENOMIC DNA]</scope>
</reference>
<evidence type="ECO:0000313" key="1">
    <source>
        <dbReference type="EMBL" id="GBP01211.1"/>
    </source>
</evidence>
<proteinExistence type="predicted"/>
<sequence>MLMETQVLKQENFLSHERAEITAQRQIDMYTFHSRHKDSSLINVLIMETEQKRQRLGDCFAKSRQITPAAGDADKEHHSELSVCVCRRYLYSRCSDDFSDGAFYKKRLSEFRAEARTKQVPY</sequence>
<evidence type="ECO:0000313" key="2">
    <source>
        <dbReference type="Proteomes" id="UP000299102"/>
    </source>
</evidence>
<dbReference type="AlphaFoldDB" id="A0A4C1SJ90"/>
<keyword evidence="2" id="KW-1185">Reference proteome</keyword>
<accession>A0A4C1SJ90</accession>
<dbReference type="Proteomes" id="UP000299102">
    <property type="component" value="Unassembled WGS sequence"/>
</dbReference>
<comment type="caution">
    <text evidence="1">The sequence shown here is derived from an EMBL/GenBank/DDBJ whole genome shotgun (WGS) entry which is preliminary data.</text>
</comment>
<protein>
    <submittedName>
        <fullName evidence="1">Uncharacterized protein</fullName>
    </submittedName>
</protein>
<organism evidence="1 2">
    <name type="scientific">Eumeta variegata</name>
    <name type="common">Bagworm moth</name>
    <name type="synonym">Eumeta japonica</name>
    <dbReference type="NCBI Taxonomy" id="151549"/>
    <lineage>
        <taxon>Eukaryota</taxon>
        <taxon>Metazoa</taxon>
        <taxon>Ecdysozoa</taxon>
        <taxon>Arthropoda</taxon>
        <taxon>Hexapoda</taxon>
        <taxon>Insecta</taxon>
        <taxon>Pterygota</taxon>
        <taxon>Neoptera</taxon>
        <taxon>Endopterygota</taxon>
        <taxon>Lepidoptera</taxon>
        <taxon>Glossata</taxon>
        <taxon>Ditrysia</taxon>
        <taxon>Tineoidea</taxon>
        <taxon>Psychidae</taxon>
        <taxon>Oiketicinae</taxon>
        <taxon>Eumeta</taxon>
    </lineage>
</organism>
<dbReference type="EMBL" id="BGZK01003433">
    <property type="protein sequence ID" value="GBP01211.1"/>
    <property type="molecule type" value="Genomic_DNA"/>
</dbReference>
<gene>
    <name evidence="1" type="ORF">EVAR_84481_1</name>
</gene>